<dbReference type="Proteomes" id="UP000004478">
    <property type="component" value="Unassembled WGS sequence"/>
</dbReference>
<dbReference type="AlphaFoldDB" id="K1L1J5"/>
<gene>
    <name evidence="2" type="ORF">B879_02789</name>
</gene>
<dbReference type="Pfam" id="PF03008">
    <property type="entry name" value="DUF234"/>
    <property type="match status" value="1"/>
</dbReference>
<feature type="domain" description="DUF234" evidence="1">
    <location>
        <begin position="4"/>
        <end position="67"/>
    </location>
</feature>
<accession>K1L1J5</accession>
<dbReference type="EMBL" id="AMGM01000047">
    <property type="protein sequence ID" value="EKB48631.1"/>
    <property type="molecule type" value="Genomic_DNA"/>
</dbReference>
<organism evidence="2 3">
    <name type="scientific">Cecembia lonarensis (strain CCUG 58316 / KCTC 22772 / LW9)</name>
    <dbReference type="NCBI Taxonomy" id="1225176"/>
    <lineage>
        <taxon>Bacteria</taxon>
        <taxon>Pseudomonadati</taxon>
        <taxon>Bacteroidota</taxon>
        <taxon>Cytophagia</taxon>
        <taxon>Cytophagales</taxon>
        <taxon>Cyclobacteriaceae</taxon>
        <taxon>Cecembia</taxon>
    </lineage>
</organism>
<name>K1L1J5_CECL9</name>
<dbReference type="PATRIC" id="fig|1225176.3.peg.2969"/>
<comment type="caution">
    <text evidence="2">The sequence shown here is derived from an EMBL/GenBank/DDBJ whole genome shotgun (WGS) entry which is preliminary data.</text>
</comment>
<evidence type="ECO:0000313" key="3">
    <source>
        <dbReference type="Proteomes" id="UP000004478"/>
    </source>
</evidence>
<sequence>MKEIITRDFSTYSGRMLEDYFIQKVKTEKKYNLIGTYWEKNNQNEIDIVAVNELKKTVLFAEVKRQKKNISLEKLKYKSLHLQKQFEGYSFTFKAFGMEDM</sequence>
<proteinExistence type="predicted"/>
<protein>
    <recommendedName>
        <fullName evidence="1">DUF234 domain-containing protein</fullName>
    </recommendedName>
</protein>
<keyword evidence="3" id="KW-1185">Reference proteome</keyword>
<evidence type="ECO:0000313" key="2">
    <source>
        <dbReference type="EMBL" id="EKB48631.1"/>
    </source>
</evidence>
<evidence type="ECO:0000259" key="1">
    <source>
        <dbReference type="Pfam" id="PF03008"/>
    </source>
</evidence>
<dbReference type="InterPro" id="IPR004256">
    <property type="entry name" value="DUF234"/>
</dbReference>
<reference evidence="2 3" key="1">
    <citation type="journal article" date="2012" name="J. Bacteriol.">
        <title>Draft Genome Sequence of Cecembia lonarensis Strain LW9T, Isolated from Lonar Lake, a Haloalkaline Lake in India.</title>
        <authorList>
            <person name="Shivaji S."/>
            <person name="Ara S."/>
            <person name="Singh A."/>
            <person name="Pinnaka A.K."/>
        </authorList>
    </citation>
    <scope>NUCLEOTIDE SEQUENCE [LARGE SCALE GENOMIC DNA]</scope>
    <source>
        <strain evidence="2 3">LW9</strain>
    </source>
</reference>